<dbReference type="EMBL" id="JACVVK020000042">
    <property type="protein sequence ID" value="KAK7499656.1"/>
    <property type="molecule type" value="Genomic_DNA"/>
</dbReference>
<comment type="caution">
    <text evidence="1">The sequence shown here is derived from an EMBL/GenBank/DDBJ whole genome shotgun (WGS) entry which is preliminary data.</text>
</comment>
<evidence type="ECO:0000313" key="1">
    <source>
        <dbReference type="EMBL" id="KAK7499656.1"/>
    </source>
</evidence>
<feature type="non-terminal residue" evidence="1">
    <location>
        <position position="63"/>
    </location>
</feature>
<keyword evidence="2" id="KW-1185">Reference proteome</keyword>
<accession>A0ABD0LK35</accession>
<feature type="non-terminal residue" evidence="1">
    <location>
        <position position="1"/>
    </location>
</feature>
<protein>
    <submittedName>
        <fullName evidence="1">Uncharacterized protein</fullName>
    </submittedName>
</protein>
<sequence length="63" mass="6820">SPRFSAISVYAEGLLEKGVIVHCPPHASAISGEVLSILMCVGERWFSQSIGHGAKERVPTREQ</sequence>
<reference evidence="1 2" key="1">
    <citation type="journal article" date="2023" name="Sci. Data">
        <title>Genome assembly of the Korean intertidal mud-creeper Batillaria attramentaria.</title>
        <authorList>
            <person name="Patra A.K."/>
            <person name="Ho P.T."/>
            <person name="Jun S."/>
            <person name="Lee S.J."/>
            <person name="Kim Y."/>
            <person name="Won Y.J."/>
        </authorList>
    </citation>
    <scope>NUCLEOTIDE SEQUENCE [LARGE SCALE GENOMIC DNA]</scope>
    <source>
        <strain evidence="1">Wonlab-2016</strain>
    </source>
</reference>
<dbReference type="Proteomes" id="UP001519460">
    <property type="component" value="Unassembled WGS sequence"/>
</dbReference>
<organism evidence="1 2">
    <name type="scientific">Batillaria attramentaria</name>
    <dbReference type="NCBI Taxonomy" id="370345"/>
    <lineage>
        <taxon>Eukaryota</taxon>
        <taxon>Metazoa</taxon>
        <taxon>Spiralia</taxon>
        <taxon>Lophotrochozoa</taxon>
        <taxon>Mollusca</taxon>
        <taxon>Gastropoda</taxon>
        <taxon>Caenogastropoda</taxon>
        <taxon>Sorbeoconcha</taxon>
        <taxon>Cerithioidea</taxon>
        <taxon>Batillariidae</taxon>
        <taxon>Batillaria</taxon>
    </lineage>
</organism>
<dbReference type="AlphaFoldDB" id="A0ABD0LK35"/>
<evidence type="ECO:0000313" key="2">
    <source>
        <dbReference type="Proteomes" id="UP001519460"/>
    </source>
</evidence>
<proteinExistence type="predicted"/>
<name>A0ABD0LK35_9CAEN</name>
<gene>
    <name evidence="1" type="ORF">BaRGS_00008997</name>
</gene>